<dbReference type="SUPFAM" id="SSF48403">
    <property type="entry name" value="Ankyrin repeat"/>
    <property type="match status" value="1"/>
</dbReference>
<dbReference type="Proteomes" id="UP000287527">
    <property type="component" value="Unassembled WGS sequence"/>
</dbReference>
<keyword evidence="1" id="KW-1133">Transmembrane helix</keyword>
<evidence type="ECO:0000313" key="2">
    <source>
        <dbReference type="EMBL" id="RWX00566.1"/>
    </source>
</evidence>
<accession>A0A444HBG0</accession>
<dbReference type="RefSeq" id="WP_128389795.1">
    <property type="nucleotide sequence ID" value="NZ_SBII01000005.1"/>
</dbReference>
<comment type="caution">
    <text evidence="2">The sequence shown here is derived from an EMBL/GenBank/DDBJ whole genome shotgun (WGS) entry which is preliminary data.</text>
</comment>
<evidence type="ECO:0000313" key="3">
    <source>
        <dbReference type="Proteomes" id="UP000287527"/>
    </source>
</evidence>
<dbReference type="Gene3D" id="1.25.40.20">
    <property type="entry name" value="Ankyrin repeat-containing domain"/>
    <property type="match status" value="1"/>
</dbReference>
<sequence length="105" mass="12160">MKSLKHSFQPPVKEMSLLMFATMFVRNQIVCLLLEIGANRTIEDYRGLPALDLAQQQGNIEEYPYFKDRDLTFIKGSFKLGFLVFLSVNYIIIWNSTQTNCGNFK</sequence>
<evidence type="ECO:0000256" key="1">
    <source>
        <dbReference type="SAM" id="Phobius"/>
    </source>
</evidence>
<dbReference type="OrthoDB" id="5657095at2"/>
<name>A0A444HBG0_9FLAO</name>
<keyword evidence="1" id="KW-0472">Membrane</keyword>
<organism evidence="2 3">
    <name type="scientific">Flavobacterium cerinum</name>
    <dbReference type="NCBI Taxonomy" id="2502784"/>
    <lineage>
        <taxon>Bacteria</taxon>
        <taxon>Pseudomonadati</taxon>
        <taxon>Bacteroidota</taxon>
        <taxon>Flavobacteriia</taxon>
        <taxon>Flavobacteriales</taxon>
        <taxon>Flavobacteriaceae</taxon>
        <taxon>Flavobacterium</taxon>
    </lineage>
</organism>
<reference evidence="2 3" key="1">
    <citation type="submission" date="2019-01" db="EMBL/GenBank/DDBJ databases">
        <title>Flavobacterium sp. nov.,isolated from freshwater.</title>
        <authorList>
            <person name="Zhang R."/>
            <person name="Du Z.-J."/>
        </authorList>
    </citation>
    <scope>NUCLEOTIDE SEQUENCE [LARGE SCALE GENOMIC DNA]</scope>
    <source>
        <strain evidence="2 3">1E403</strain>
    </source>
</reference>
<keyword evidence="1" id="KW-0812">Transmembrane</keyword>
<feature type="transmembrane region" description="Helical" evidence="1">
    <location>
        <begin position="76"/>
        <end position="94"/>
    </location>
</feature>
<dbReference type="InterPro" id="IPR036770">
    <property type="entry name" value="Ankyrin_rpt-contain_sf"/>
</dbReference>
<proteinExistence type="predicted"/>
<gene>
    <name evidence="2" type="ORF">EPI11_09850</name>
</gene>
<dbReference type="EMBL" id="SBII01000005">
    <property type="protein sequence ID" value="RWX00566.1"/>
    <property type="molecule type" value="Genomic_DNA"/>
</dbReference>
<feature type="transmembrane region" description="Helical" evidence="1">
    <location>
        <begin position="15"/>
        <end position="36"/>
    </location>
</feature>
<protein>
    <submittedName>
        <fullName evidence="2">Ankyrin repeat domain-containing protein</fullName>
    </submittedName>
</protein>
<keyword evidence="3" id="KW-1185">Reference proteome</keyword>
<dbReference type="AlphaFoldDB" id="A0A444HBG0"/>